<proteinExistence type="predicted"/>
<keyword evidence="3" id="KW-1185">Reference proteome</keyword>
<dbReference type="Proteomes" id="UP000001096">
    <property type="component" value="Unassembled WGS sequence"/>
</dbReference>
<dbReference type="PATRIC" id="fig|883078.3.peg.3979"/>
<protein>
    <submittedName>
        <fullName evidence="2">Uncharacterized protein</fullName>
    </submittedName>
</protein>
<reference evidence="2 3" key="1">
    <citation type="submission" date="2012-04" db="EMBL/GenBank/DDBJ databases">
        <title>The Genome Sequence of Afipia broomeae ATCC 49717.</title>
        <authorList>
            <consortium name="The Broad Institute Genome Sequencing Platform"/>
            <person name="Earl A."/>
            <person name="Ward D."/>
            <person name="Feldgarden M."/>
            <person name="Gevers D."/>
            <person name="Huys G."/>
            <person name="Walker B."/>
            <person name="Young S.K."/>
            <person name="Zeng Q."/>
            <person name="Gargeya S."/>
            <person name="Fitzgerald M."/>
            <person name="Haas B."/>
            <person name="Abouelleil A."/>
            <person name="Alvarado L."/>
            <person name="Arachchi H.M."/>
            <person name="Berlin A."/>
            <person name="Chapman S.B."/>
            <person name="Goldberg J."/>
            <person name="Griggs A."/>
            <person name="Gujja S."/>
            <person name="Hansen M."/>
            <person name="Howarth C."/>
            <person name="Imamovic A."/>
            <person name="Larimer J."/>
            <person name="McCowen C."/>
            <person name="Montmayeur A."/>
            <person name="Murphy C."/>
            <person name="Neiman D."/>
            <person name="Pearson M."/>
            <person name="Priest M."/>
            <person name="Roberts A."/>
            <person name="Saif S."/>
            <person name="Shea T."/>
            <person name="Sisk P."/>
            <person name="Sykes S."/>
            <person name="Wortman J."/>
            <person name="Nusbaum C."/>
            <person name="Birren B."/>
        </authorList>
    </citation>
    <scope>NUCLEOTIDE SEQUENCE [LARGE SCALE GENOMIC DNA]</scope>
    <source>
        <strain evidence="2 3">ATCC 49717</strain>
    </source>
</reference>
<feature type="chain" id="PRO_5003919879" evidence="1">
    <location>
        <begin position="18"/>
        <end position="169"/>
    </location>
</feature>
<dbReference type="HOGENOM" id="CLU_1575178_0_0_5"/>
<name>K8P4E0_9BRAD</name>
<comment type="caution">
    <text evidence="2">The sequence shown here is derived from an EMBL/GenBank/DDBJ whole genome shotgun (WGS) entry which is preliminary data.</text>
</comment>
<dbReference type="AlphaFoldDB" id="K8P4E0"/>
<evidence type="ECO:0000256" key="1">
    <source>
        <dbReference type="SAM" id="SignalP"/>
    </source>
</evidence>
<feature type="signal peptide" evidence="1">
    <location>
        <begin position="1"/>
        <end position="17"/>
    </location>
</feature>
<gene>
    <name evidence="2" type="ORF">HMPREF9695_03845</name>
</gene>
<sequence>MLKLALALAFCLAAADAQGRASGAAQGGWSKLSAAQMHRLPGVVRLALHQVQAGCGADAIRVKNGFATYLPISDGRQVITIHFEHVECGNGQLCAPEGCLHRVLFSGADGKIQREIWRGKVREIDTAFFAGSLLVEIDCSQGDSICKRQLKWNGKSLQISTSSGAIRAR</sequence>
<evidence type="ECO:0000313" key="3">
    <source>
        <dbReference type="Proteomes" id="UP000001096"/>
    </source>
</evidence>
<organism evidence="2 3">
    <name type="scientific">Afipia broomeae ATCC 49717</name>
    <dbReference type="NCBI Taxonomy" id="883078"/>
    <lineage>
        <taxon>Bacteria</taxon>
        <taxon>Pseudomonadati</taxon>
        <taxon>Pseudomonadota</taxon>
        <taxon>Alphaproteobacteria</taxon>
        <taxon>Hyphomicrobiales</taxon>
        <taxon>Nitrobacteraceae</taxon>
        <taxon>Afipia</taxon>
    </lineage>
</organism>
<accession>K8P4E0</accession>
<keyword evidence="1" id="KW-0732">Signal</keyword>
<dbReference type="EMBL" id="AGWX01000004">
    <property type="protein sequence ID" value="EKS37427.1"/>
    <property type="molecule type" value="Genomic_DNA"/>
</dbReference>
<evidence type="ECO:0000313" key="2">
    <source>
        <dbReference type="EMBL" id="EKS37427.1"/>
    </source>
</evidence>